<evidence type="ECO:0000313" key="1">
    <source>
        <dbReference type="EMBL" id="KAA6389829.1"/>
    </source>
</evidence>
<reference evidence="1 2" key="1">
    <citation type="submission" date="2019-03" db="EMBL/GenBank/DDBJ databases">
        <title>Single cell metagenomics reveals metabolic interactions within the superorganism composed of flagellate Streblomastix strix and complex community of Bacteroidetes bacteria on its surface.</title>
        <authorList>
            <person name="Treitli S.C."/>
            <person name="Kolisko M."/>
            <person name="Husnik F."/>
            <person name="Keeling P."/>
            <person name="Hampl V."/>
        </authorList>
    </citation>
    <scope>NUCLEOTIDE SEQUENCE [LARGE SCALE GENOMIC DNA]</scope>
    <source>
        <strain evidence="1">ST1C</strain>
    </source>
</reference>
<name>A0A5J4W5W3_9EUKA</name>
<proteinExistence type="predicted"/>
<protein>
    <submittedName>
        <fullName evidence="1">Uncharacterized protein</fullName>
    </submittedName>
</protein>
<comment type="caution">
    <text evidence="1">The sequence shown here is derived from an EMBL/GenBank/DDBJ whole genome shotgun (WGS) entry which is preliminary data.</text>
</comment>
<dbReference type="EMBL" id="SNRW01003441">
    <property type="protein sequence ID" value="KAA6389829.1"/>
    <property type="molecule type" value="Genomic_DNA"/>
</dbReference>
<gene>
    <name evidence="1" type="ORF">EZS28_014644</name>
</gene>
<sequence length="208" mass="24479">MLKKYLKRYIFVEIQADWGSNVFFAYSNLSQRVDKISFKGYIDIVPNNYEQQMCVCYTIGIVNQVFIDQNDLLHSSWKRQINEGVVRFLGMSDGIHIWNPYTVCGQITNPCETYEVVWNQIQKQQEMSGGSQGRVETQIYYGGKFRENGIRRQLQLIQYDTIRNVRSEYCDGETEIGDVTCFSISWNKQFVKKKIKSYIVVNERTMTY</sequence>
<evidence type="ECO:0000313" key="2">
    <source>
        <dbReference type="Proteomes" id="UP000324800"/>
    </source>
</evidence>
<dbReference type="Proteomes" id="UP000324800">
    <property type="component" value="Unassembled WGS sequence"/>
</dbReference>
<accession>A0A5J4W5W3</accession>
<organism evidence="1 2">
    <name type="scientific">Streblomastix strix</name>
    <dbReference type="NCBI Taxonomy" id="222440"/>
    <lineage>
        <taxon>Eukaryota</taxon>
        <taxon>Metamonada</taxon>
        <taxon>Preaxostyla</taxon>
        <taxon>Oxymonadida</taxon>
        <taxon>Streblomastigidae</taxon>
        <taxon>Streblomastix</taxon>
    </lineage>
</organism>
<dbReference type="AlphaFoldDB" id="A0A5J4W5W3"/>